<organism evidence="14 15">
    <name type="scientific">Arthrobacter horti</name>
    <dbReference type="NCBI Taxonomy" id="3068273"/>
    <lineage>
        <taxon>Bacteria</taxon>
        <taxon>Bacillati</taxon>
        <taxon>Actinomycetota</taxon>
        <taxon>Actinomycetes</taxon>
        <taxon>Micrococcales</taxon>
        <taxon>Micrococcaceae</taxon>
        <taxon>Arthrobacter</taxon>
    </lineage>
</organism>
<comment type="pathway">
    <text evidence="2">Amino-acid biosynthesis; L-serine biosynthesis; L-serine from 3-phospho-D-glycerate: step 3/3.</text>
</comment>
<keyword evidence="13" id="KW-0732">Signal</keyword>
<evidence type="ECO:0000256" key="9">
    <source>
        <dbReference type="ARBA" id="ARBA00023299"/>
    </source>
</evidence>
<evidence type="ECO:0000256" key="8">
    <source>
        <dbReference type="ARBA" id="ARBA00022842"/>
    </source>
</evidence>
<proteinExistence type="inferred from homology"/>
<evidence type="ECO:0000256" key="3">
    <source>
        <dbReference type="ARBA" id="ARBA00009184"/>
    </source>
</evidence>
<dbReference type="GO" id="GO:0016787">
    <property type="term" value="F:hydrolase activity"/>
    <property type="evidence" value="ECO:0007669"/>
    <property type="project" value="UniProtKB-KW"/>
</dbReference>
<dbReference type="Proteomes" id="UP001232725">
    <property type="component" value="Unassembled WGS sequence"/>
</dbReference>
<evidence type="ECO:0000256" key="11">
    <source>
        <dbReference type="ARBA" id="ARBA00048523"/>
    </source>
</evidence>
<reference evidence="14 15" key="1">
    <citation type="submission" date="2023-08" db="EMBL/GenBank/DDBJ databases">
        <title>Arthrobacter horti sp. nov., isolated from forest soil.</title>
        <authorList>
            <person name="Park M."/>
        </authorList>
    </citation>
    <scope>NUCLEOTIDE SEQUENCE [LARGE SCALE GENOMIC DNA]</scope>
    <source>
        <strain evidence="14 15">YJM1</strain>
    </source>
</reference>
<keyword evidence="6" id="KW-0479">Metal-binding</keyword>
<comment type="catalytic activity">
    <reaction evidence="10">
        <text>O-phospho-L-serine + H2O = L-serine + phosphate</text>
        <dbReference type="Rhea" id="RHEA:21208"/>
        <dbReference type="ChEBI" id="CHEBI:15377"/>
        <dbReference type="ChEBI" id="CHEBI:33384"/>
        <dbReference type="ChEBI" id="CHEBI:43474"/>
        <dbReference type="ChEBI" id="CHEBI:57524"/>
        <dbReference type="EC" id="3.1.3.3"/>
    </reaction>
</comment>
<evidence type="ECO:0000256" key="5">
    <source>
        <dbReference type="ARBA" id="ARBA00022605"/>
    </source>
</evidence>
<protein>
    <recommendedName>
        <fullName evidence="4">phosphoserine phosphatase</fullName>
        <ecNumber evidence="4">3.1.3.3</ecNumber>
    </recommendedName>
</protein>
<gene>
    <name evidence="14" type="ORF">Q9R02_05255</name>
</gene>
<dbReference type="RefSeq" id="WP_305995603.1">
    <property type="nucleotide sequence ID" value="NZ_JAVALS010000002.1"/>
</dbReference>
<dbReference type="PANTHER" id="PTHR43344:SF2">
    <property type="entry name" value="PHOSPHOSERINE PHOSPHATASE"/>
    <property type="match status" value="1"/>
</dbReference>
<dbReference type="PANTHER" id="PTHR43344">
    <property type="entry name" value="PHOSPHOSERINE PHOSPHATASE"/>
    <property type="match status" value="1"/>
</dbReference>
<evidence type="ECO:0000256" key="1">
    <source>
        <dbReference type="ARBA" id="ARBA00001946"/>
    </source>
</evidence>
<dbReference type="Gene3D" id="3.40.50.1000">
    <property type="entry name" value="HAD superfamily/HAD-like"/>
    <property type="match status" value="2"/>
</dbReference>
<dbReference type="EC" id="3.1.3.3" evidence="4"/>
<feature type="signal peptide" evidence="13">
    <location>
        <begin position="1"/>
        <end position="25"/>
    </location>
</feature>
<feature type="region of interest" description="Disordered" evidence="12">
    <location>
        <begin position="399"/>
        <end position="431"/>
    </location>
</feature>
<evidence type="ECO:0000256" key="7">
    <source>
        <dbReference type="ARBA" id="ARBA00022801"/>
    </source>
</evidence>
<comment type="caution">
    <text evidence="14">The sequence shown here is derived from an EMBL/GenBank/DDBJ whole genome shotgun (WGS) entry which is preliminary data.</text>
</comment>
<dbReference type="PROSITE" id="PS51257">
    <property type="entry name" value="PROKAR_LIPOPROTEIN"/>
    <property type="match status" value="1"/>
</dbReference>
<keyword evidence="5" id="KW-0028">Amino-acid biosynthesis</keyword>
<evidence type="ECO:0000256" key="6">
    <source>
        <dbReference type="ARBA" id="ARBA00022723"/>
    </source>
</evidence>
<dbReference type="EMBL" id="JAVALS010000002">
    <property type="protein sequence ID" value="MDP5226559.1"/>
    <property type="molecule type" value="Genomic_DNA"/>
</dbReference>
<keyword evidence="9" id="KW-0718">Serine biosynthesis</keyword>
<comment type="catalytic activity">
    <reaction evidence="11">
        <text>O-phospho-D-serine + H2O = D-serine + phosphate</text>
        <dbReference type="Rhea" id="RHEA:24873"/>
        <dbReference type="ChEBI" id="CHEBI:15377"/>
        <dbReference type="ChEBI" id="CHEBI:35247"/>
        <dbReference type="ChEBI" id="CHEBI:43474"/>
        <dbReference type="ChEBI" id="CHEBI:58680"/>
        <dbReference type="EC" id="3.1.3.3"/>
    </reaction>
</comment>
<dbReference type="InterPro" id="IPR050582">
    <property type="entry name" value="HAD-like_SerB"/>
</dbReference>
<evidence type="ECO:0000256" key="2">
    <source>
        <dbReference type="ARBA" id="ARBA00005135"/>
    </source>
</evidence>
<comment type="similarity">
    <text evidence="3">Belongs to the HAD-like hydrolase superfamily. SerB family.</text>
</comment>
<feature type="chain" id="PRO_5047374644" description="phosphoserine phosphatase" evidence="13">
    <location>
        <begin position="26"/>
        <end position="431"/>
    </location>
</feature>
<keyword evidence="8" id="KW-0460">Magnesium</keyword>
<evidence type="ECO:0000256" key="10">
    <source>
        <dbReference type="ARBA" id="ARBA00048138"/>
    </source>
</evidence>
<evidence type="ECO:0000256" key="12">
    <source>
        <dbReference type="SAM" id="MobiDB-lite"/>
    </source>
</evidence>
<dbReference type="InterPro" id="IPR023214">
    <property type="entry name" value="HAD_sf"/>
</dbReference>
<evidence type="ECO:0000256" key="13">
    <source>
        <dbReference type="SAM" id="SignalP"/>
    </source>
</evidence>
<keyword evidence="15" id="KW-1185">Reference proteome</keyword>
<comment type="cofactor">
    <cofactor evidence="1">
        <name>Mg(2+)</name>
        <dbReference type="ChEBI" id="CHEBI:18420"/>
    </cofactor>
</comment>
<dbReference type="SUPFAM" id="SSF56784">
    <property type="entry name" value="HAD-like"/>
    <property type="match status" value="1"/>
</dbReference>
<evidence type="ECO:0000313" key="14">
    <source>
        <dbReference type="EMBL" id="MDP5226559.1"/>
    </source>
</evidence>
<evidence type="ECO:0000313" key="15">
    <source>
        <dbReference type="Proteomes" id="UP001232725"/>
    </source>
</evidence>
<dbReference type="InterPro" id="IPR036412">
    <property type="entry name" value="HAD-like_sf"/>
</dbReference>
<accession>A0ABT9ILT1</accession>
<evidence type="ECO:0000256" key="4">
    <source>
        <dbReference type="ARBA" id="ARBA00012640"/>
    </source>
</evidence>
<sequence>MTRTARFTAATAALAGLLAITSCGASDPAQAPKAGSTSTSCRQLDSTLTWPSGVREKLQTAIDAHSTCTGTFKGTVAPVAIFDWDNTVVKNDIGYGTNFWMLRNNKILQPENKDWKTTSRYLTDAAASALSKACGTSTPAGKPLDTAHNTGCADEILAILDEKTRAGDEAFQGFNARRITGAYAWGTALSAGYSEEELGAFATAMKQENLSAPVGAKQKVGSQDMDGYIRVYPQIKDLIATLKAHGVVPWVVSASPEPIVKAWSGEAGVDTGHVVGVRSVYENGLQTTHLKGCGGVADGDDSVMTYIDGKRCWANQEIFGVQGAAAFEQLSAEKRQILAAGDSGTDVTFVGDATAARLVINRNNTELMCRALDNEGGTWLVTPMFINPKPQRTDPYHCSTKGFTTPDNKKAPITRTDGSVIADQRDSQKDS</sequence>
<name>A0ABT9ILT1_9MICC</name>
<keyword evidence="7 14" id="KW-0378">Hydrolase</keyword>